<sequence length="471" mass="50067">MDTRRLLSSAAIYGLADMAVLVVGGFLLLPMYTRSLTQAEFGHFVAVRANIDIFTYLLQFGIPSALGRLYFDHRKAGTEREYISALVCFFGLLLLCTSAVLALAGRALWSGLSPAVPIIPNLPLSVAIGALGFLSAISVIWLRMQGRAIAVVSLQVGGAALIAIVATVMLQFFHLGLTGILLALLAGSVLSAGALPVMLGKSFRLALPRAWLAETLRYAVPILVGYVAYFLLNRASTLILQHHVPAEELAVFGLAQQLSMVAGIACSSFGMALQPAVYGAEADQVPRMIHRATRILMVLMLAVCAALMIFAQEIFALVAPRGYAGGLTLLLILVAANFSNTFTLMSDTVLLYHRRPKTSVAVSILSAILAMLLGLVLIPEHHILGAAVATCTAFAGRMLVSQWMARRLTGQSDFLLIATSLTALGAIGGGAQWLSAQSWPLATLLAAKFAFSAALAGTLFVIHRRLSARHA</sequence>
<name>A0ABW7ER00_9BURK</name>
<feature type="transmembrane region" description="Helical" evidence="6">
    <location>
        <begin position="149"/>
        <end position="173"/>
    </location>
</feature>
<feature type="transmembrane region" description="Helical" evidence="6">
    <location>
        <begin position="252"/>
        <end position="274"/>
    </location>
</feature>
<reference evidence="7 8" key="1">
    <citation type="submission" date="2024-09" db="EMBL/GenBank/DDBJ databases">
        <title>Novel species of the genus Pelomonas and Roseateles isolated from streams.</title>
        <authorList>
            <person name="Lu H."/>
        </authorList>
    </citation>
    <scope>NUCLEOTIDE SEQUENCE [LARGE SCALE GENOMIC DNA]</scope>
    <source>
        <strain evidence="7 8">DC23W</strain>
    </source>
</reference>
<comment type="subcellular location">
    <subcellularLocation>
        <location evidence="1">Cell membrane</location>
        <topology evidence="1">Multi-pass membrane protein</topology>
    </subcellularLocation>
</comment>
<proteinExistence type="predicted"/>
<dbReference type="PANTHER" id="PTHR30250:SF11">
    <property type="entry name" value="O-ANTIGEN TRANSPORTER-RELATED"/>
    <property type="match status" value="1"/>
</dbReference>
<feature type="transmembrane region" description="Helical" evidence="6">
    <location>
        <begin position="295"/>
        <end position="317"/>
    </location>
</feature>
<dbReference type="InterPro" id="IPR002797">
    <property type="entry name" value="Polysacc_synth"/>
</dbReference>
<accession>A0ABW7ER00</accession>
<comment type="caution">
    <text evidence="7">The sequence shown here is derived from an EMBL/GenBank/DDBJ whole genome shotgun (WGS) entry which is preliminary data.</text>
</comment>
<feature type="transmembrane region" description="Helical" evidence="6">
    <location>
        <begin position="12"/>
        <end position="33"/>
    </location>
</feature>
<dbReference type="EMBL" id="JBIGHY010000006">
    <property type="protein sequence ID" value="MFG6415759.1"/>
    <property type="molecule type" value="Genomic_DNA"/>
</dbReference>
<evidence type="ECO:0000256" key="5">
    <source>
        <dbReference type="ARBA" id="ARBA00023136"/>
    </source>
</evidence>
<keyword evidence="8" id="KW-1185">Reference proteome</keyword>
<dbReference type="InterPro" id="IPR050833">
    <property type="entry name" value="Poly_Biosynth_Transport"/>
</dbReference>
<evidence type="ECO:0000313" key="7">
    <source>
        <dbReference type="EMBL" id="MFG6415759.1"/>
    </source>
</evidence>
<feature type="transmembrane region" description="Helical" evidence="6">
    <location>
        <begin position="412"/>
        <end position="433"/>
    </location>
</feature>
<feature type="transmembrane region" description="Helical" evidence="6">
    <location>
        <begin position="211"/>
        <end position="232"/>
    </location>
</feature>
<feature type="transmembrane region" description="Helical" evidence="6">
    <location>
        <begin position="323"/>
        <end position="346"/>
    </location>
</feature>
<organism evidence="7 8">
    <name type="scientific">Pelomonas dachongensis</name>
    <dbReference type="NCBI Taxonomy" id="3299029"/>
    <lineage>
        <taxon>Bacteria</taxon>
        <taxon>Pseudomonadati</taxon>
        <taxon>Pseudomonadota</taxon>
        <taxon>Betaproteobacteria</taxon>
        <taxon>Burkholderiales</taxon>
        <taxon>Sphaerotilaceae</taxon>
        <taxon>Roseateles</taxon>
    </lineage>
</organism>
<keyword evidence="3 6" id="KW-0812">Transmembrane</keyword>
<evidence type="ECO:0000256" key="2">
    <source>
        <dbReference type="ARBA" id="ARBA00022475"/>
    </source>
</evidence>
<dbReference type="RefSeq" id="WP_394471824.1">
    <property type="nucleotide sequence ID" value="NZ_JBIGHY010000006.1"/>
</dbReference>
<gene>
    <name evidence="7" type="ORF">ACG02S_17840</name>
</gene>
<keyword evidence="4 6" id="KW-1133">Transmembrane helix</keyword>
<feature type="transmembrane region" description="Helical" evidence="6">
    <location>
        <begin position="383"/>
        <end position="400"/>
    </location>
</feature>
<evidence type="ECO:0000256" key="4">
    <source>
        <dbReference type="ARBA" id="ARBA00022989"/>
    </source>
</evidence>
<feature type="transmembrane region" description="Helical" evidence="6">
    <location>
        <begin position="179"/>
        <end position="199"/>
    </location>
</feature>
<keyword evidence="2" id="KW-1003">Cell membrane</keyword>
<feature type="transmembrane region" description="Helical" evidence="6">
    <location>
        <begin position="358"/>
        <end position="377"/>
    </location>
</feature>
<feature type="transmembrane region" description="Helical" evidence="6">
    <location>
        <begin position="439"/>
        <end position="462"/>
    </location>
</feature>
<dbReference type="Pfam" id="PF01943">
    <property type="entry name" value="Polysacc_synt"/>
    <property type="match status" value="1"/>
</dbReference>
<protein>
    <submittedName>
        <fullName evidence="7">Oligosaccharide flippase family protein</fullName>
    </submittedName>
</protein>
<feature type="transmembrane region" description="Helical" evidence="6">
    <location>
        <begin position="53"/>
        <end position="71"/>
    </location>
</feature>
<dbReference type="PANTHER" id="PTHR30250">
    <property type="entry name" value="PST FAMILY PREDICTED COLANIC ACID TRANSPORTER"/>
    <property type="match status" value="1"/>
</dbReference>
<feature type="transmembrane region" description="Helical" evidence="6">
    <location>
        <begin position="124"/>
        <end position="142"/>
    </location>
</feature>
<evidence type="ECO:0000256" key="1">
    <source>
        <dbReference type="ARBA" id="ARBA00004651"/>
    </source>
</evidence>
<keyword evidence="5 6" id="KW-0472">Membrane</keyword>
<evidence type="ECO:0000313" key="8">
    <source>
        <dbReference type="Proteomes" id="UP001606300"/>
    </source>
</evidence>
<feature type="transmembrane region" description="Helical" evidence="6">
    <location>
        <begin position="83"/>
        <end position="104"/>
    </location>
</feature>
<dbReference type="Proteomes" id="UP001606300">
    <property type="component" value="Unassembled WGS sequence"/>
</dbReference>
<evidence type="ECO:0000256" key="3">
    <source>
        <dbReference type="ARBA" id="ARBA00022692"/>
    </source>
</evidence>
<evidence type="ECO:0000256" key="6">
    <source>
        <dbReference type="SAM" id="Phobius"/>
    </source>
</evidence>